<dbReference type="GO" id="GO:0004185">
    <property type="term" value="F:serine-type carboxypeptidase activity"/>
    <property type="evidence" value="ECO:0007669"/>
    <property type="project" value="UniProtKB-UniRule"/>
</dbReference>
<accession>A0A811QA89</accession>
<keyword evidence="5" id="KW-0378">Hydrolase</keyword>
<keyword evidence="8" id="KW-1185">Reference proteome</keyword>
<dbReference type="Proteomes" id="UP000604825">
    <property type="component" value="Unassembled WGS sequence"/>
</dbReference>
<keyword evidence="3" id="KW-1015">Disulfide bond</keyword>
<dbReference type="OrthoDB" id="693328at2759"/>
<dbReference type="Pfam" id="PF00450">
    <property type="entry name" value="Peptidase_S10"/>
    <property type="match status" value="2"/>
</dbReference>
<comment type="caution">
    <text evidence="7">The sequence shown here is derived from an EMBL/GenBank/DDBJ whole genome shotgun (WGS) entry which is preliminary data.</text>
</comment>
<dbReference type="Gene3D" id="3.40.50.11320">
    <property type="match status" value="1"/>
</dbReference>
<evidence type="ECO:0000313" key="8">
    <source>
        <dbReference type="Proteomes" id="UP000604825"/>
    </source>
</evidence>
<feature type="compositionally biased region" description="Low complexity" evidence="6">
    <location>
        <begin position="22"/>
        <end position="40"/>
    </location>
</feature>
<dbReference type="GO" id="GO:0006508">
    <property type="term" value="P:proteolysis"/>
    <property type="evidence" value="ECO:0007669"/>
    <property type="project" value="UniProtKB-KW"/>
</dbReference>
<evidence type="ECO:0000256" key="1">
    <source>
        <dbReference type="ARBA" id="ARBA00009431"/>
    </source>
</evidence>
<comment type="similarity">
    <text evidence="1 5">Belongs to the peptidase S10 family.</text>
</comment>
<dbReference type="InterPro" id="IPR029058">
    <property type="entry name" value="AB_hydrolase_fold"/>
</dbReference>
<dbReference type="InterPro" id="IPR033124">
    <property type="entry name" value="Ser_caboxypep_his_AS"/>
</dbReference>
<dbReference type="PRINTS" id="PR00724">
    <property type="entry name" value="CRBOXYPTASEC"/>
</dbReference>
<organism evidence="7 8">
    <name type="scientific">Miscanthus lutarioriparius</name>
    <dbReference type="NCBI Taxonomy" id="422564"/>
    <lineage>
        <taxon>Eukaryota</taxon>
        <taxon>Viridiplantae</taxon>
        <taxon>Streptophyta</taxon>
        <taxon>Embryophyta</taxon>
        <taxon>Tracheophyta</taxon>
        <taxon>Spermatophyta</taxon>
        <taxon>Magnoliopsida</taxon>
        <taxon>Liliopsida</taxon>
        <taxon>Poales</taxon>
        <taxon>Poaceae</taxon>
        <taxon>PACMAD clade</taxon>
        <taxon>Panicoideae</taxon>
        <taxon>Andropogonodae</taxon>
        <taxon>Andropogoneae</taxon>
        <taxon>Saccharinae</taxon>
        <taxon>Miscanthus</taxon>
    </lineage>
</organism>
<dbReference type="InterPro" id="IPR018202">
    <property type="entry name" value="Ser_caboxypep_ser_AS"/>
</dbReference>
<gene>
    <name evidence="7" type="ORF">NCGR_LOCUS39712</name>
</gene>
<dbReference type="PANTHER" id="PTHR11802:SF219">
    <property type="entry name" value="CARBOXYPEPTIDASE"/>
    <property type="match status" value="1"/>
</dbReference>
<keyword evidence="4" id="KW-0325">Glycoprotein</keyword>
<dbReference type="FunFam" id="3.40.50.11320:FF:000002">
    <property type="entry name" value="Carboxypeptidase"/>
    <property type="match status" value="1"/>
</dbReference>
<dbReference type="PROSITE" id="PS00560">
    <property type="entry name" value="CARBOXYPEPT_SER_HIS"/>
    <property type="match status" value="1"/>
</dbReference>
<sequence length="346" mass="38754">MARRRNDDNAAPGTSRRRPPATDDTGTRGSRTTWRSTCTGATSPSTSEQAGRALYYWLQEADKTAVEDPDTVPLLLWLNGGPGCSSIGSGALEELGAFRVHEDGERLLLNEYAWNRAHDAYTFLVKWFERFPKYKYRDFYIAGESYGGCLARCLSHVSPCMILEHVQPLTKLPSYDPCTAFYSTSYLNLPDVQKAMHANTSGFIDYPWQLCNMHIYDNWTTYDPIVSMLPIYKELIGAGLKVWVFSGDTDTAVPLSATRHSLAALGLPVKSSWYPWYIVPTEVGGWSMEYDGLTFVTVRGAGHEVPLHRPEQALFLFQQFLQGEPMPAEAKNASLILLPSEKAHSY</sequence>
<protein>
    <recommendedName>
        <fullName evidence="5">Carboxypeptidase</fullName>
        <ecNumber evidence="5">3.4.16.-</ecNumber>
    </recommendedName>
</protein>
<evidence type="ECO:0000256" key="5">
    <source>
        <dbReference type="RuleBase" id="RU361156"/>
    </source>
</evidence>
<dbReference type="AlphaFoldDB" id="A0A811QA89"/>
<keyword evidence="2" id="KW-0732">Signal</keyword>
<evidence type="ECO:0000256" key="4">
    <source>
        <dbReference type="ARBA" id="ARBA00023180"/>
    </source>
</evidence>
<evidence type="ECO:0000256" key="2">
    <source>
        <dbReference type="ARBA" id="ARBA00022729"/>
    </source>
</evidence>
<dbReference type="InterPro" id="IPR001563">
    <property type="entry name" value="Peptidase_S10"/>
</dbReference>
<dbReference type="SUPFAM" id="SSF53474">
    <property type="entry name" value="alpha/beta-Hydrolases"/>
    <property type="match status" value="1"/>
</dbReference>
<dbReference type="GO" id="GO:0005773">
    <property type="term" value="C:vacuole"/>
    <property type="evidence" value="ECO:0007669"/>
    <property type="project" value="TreeGrafter"/>
</dbReference>
<reference evidence="7" key="1">
    <citation type="submission" date="2020-10" db="EMBL/GenBank/DDBJ databases">
        <authorList>
            <person name="Han B."/>
            <person name="Lu T."/>
            <person name="Zhao Q."/>
            <person name="Huang X."/>
            <person name="Zhao Y."/>
        </authorList>
    </citation>
    <scope>NUCLEOTIDE SEQUENCE</scope>
</reference>
<dbReference type="PANTHER" id="PTHR11802">
    <property type="entry name" value="SERINE PROTEASE FAMILY S10 SERINE CARBOXYPEPTIDASE"/>
    <property type="match status" value="1"/>
</dbReference>
<dbReference type="Gene3D" id="3.40.50.1820">
    <property type="entry name" value="alpha/beta hydrolase"/>
    <property type="match status" value="2"/>
</dbReference>
<keyword evidence="5" id="KW-0121">Carboxypeptidase</keyword>
<dbReference type="EMBL" id="CAJGYO010000010">
    <property type="protein sequence ID" value="CAD6256199.1"/>
    <property type="molecule type" value="Genomic_DNA"/>
</dbReference>
<evidence type="ECO:0000256" key="3">
    <source>
        <dbReference type="ARBA" id="ARBA00023157"/>
    </source>
</evidence>
<feature type="region of interest" description="Disordered" evidence="6">
    <location>
        <begin position="1"/>
        <end position="46"/>
    </location>
</feature>
<dbReference type="EC" id="3.4.16.-" evidence="5"/>
<name>A0A811QA89_9POAL</name>
<dbReference type="Gene3D" id="6.10.250.940">
    <property type="match status" value="1"/>
</dbReference>
<evidence type="ECO:0000256" key="6">
    <source>
        <dbReference type="SAM" id="MobiDB-lite"/>
    </source>
</evidence>
<proteinExistence type="inferred from homology"/>
<keyword evidence="5" id="KW-0645">Protease</keyword>
<dbReference type="PROSITE" id="PS00131">
    <property type="entry name" value="CARBOXYPEPT_SER_SER"/>
    <property type="match status" value="1"/>
</dbReference>
<evidence type="ECO:0000313" key="7">
    <source>
        <dbReference type="EMBL" id="CAD6256199.1"/>
    </source>
</evidence>